<accession>A0A1R2BB84</accession>
<organism evidence="2 3">
    <name type="scientific">Stentor coeruleus</name>
    <dbReference type="NCBI Taxonomy" id="5963"/>
    <lineage>
        <taxon>Eukaryota</taxon>
        <taxon>Sar</taxon>
        <taxon>Alveolata</taxon>
        <taxon>Ciliophora</taxon>
        <taxon>Postciliodesmatophora</taxon>
        <taxon>Heterotrichea</taxon>
        <taxon>Heterotrichida</taxon>
        <taxon>Stentoridae</taxon>
        <taxon>Stentor</taxon>
    </lineage>
</organism>
<keyword evidence="1" id="KW-1133">Transmembrane helix</keyword>
<protein>
    <recommendedName>
        <fullName evidence="4">G-protein coupled receptors family 1 profile domain-containing protein</fullName>
    </recommendedName>
</protein>
<keyword evidence="1" id="KW-0812">Transmembrane</keyword>
<comment type="caution">
    <text evidence="2">The sequence shown here is derived from an EMBL/GenBank/DDBJ whole genome shotgun (WGS) entry which is preliminary data.</text>
</comment>
<proteinExistence type="predicted"/>
<dbReference type="Proteomes" id="UP000187209">
    <property type="component" value="Unassembled WGS sequence"/>
</dbReference>
<evidence type="ECO:0000256" key="1">
    <source>
        <dbReference type="SAM" id="Phobius"/>
    </source>
</evidence>
<feature type="transmembrane region" description="Helical" evidence="1">
    <location>
        <begin position="5"/>
        <end position="24"/>
    </location>
</feature>
<dbReference type="AlphaFoldDB" id="A0A1R2BB84"/>
<reference evidence="2 3" key="1">
    <citation type="submission" date="2016-11" db="EMBL/GenBank/DDBJ databases">
        <title>The macronuclear genome of Stentor coeruleus: a giant cell with tiny introns.</title>
        <authorList>
            <person name="Slabodnick M."/>
            <person name="Ruby J.G."/>
            <person name="Reiff S.B."/>
            <person name="Swart E.C."/>
            <person name="Gosai S."/>
            <person name="Prabakaran S."/>
            <person name="Witkowska E."/>
            <person name="Larue G.E."/>
            <person name="Fisher S."/>
            <person name="Freeman R.M."/>
            <person name="Gunawardena J."/>
            <person name="Chu W."/>
            <person name="Stover N.A."/>
            <person name="Gregory B.D."/>
            <person name="Nowacki M."/>
            <person name="Derisi J."/>
            <person name="Roy S.W."/>
            <person name="Marshall W.F."/>
            <person name="Sood P."/>
        </authorList>
    </citation>
    <scope>NUCLEOTIDE SEQUENCE [LARGE SCALE GENOMIC DNA]</scope>
    <source>
        <strain evidence="2">WM001</strain>
    </source>
</reference>
<evidence type="ECO:0000313" key="3">
    <source>
        <dbReference type="Proteomes" id="UP000187209"/>
    </source>
</evidence>
<gene>
    <name evidence="2" type="ORF">SteCoe_27116</name>
</gene>
<name>A0A1R2BB84_9CILI</name>
<evidence type="ECO:0000313" key="2">
    <source>
        <dbReference type="EMBL" id="OMJ74063.1"/>
    </source>
</evidence>
<feature type="transmembrane region" description="Helical" evidence="1">
    <location>
        <begin position="155"/>
        <end position="176"/>
    </location>
</feature>
<keyword evidence="1" id="KW-0472">Membrane</keyword>
<feature type="transmembrane region" description="Helical" evidence="1">
    <location>
        <begin position="70"/>
        <end position="89"/>
    </location>
</feature>
<keyword evidence="3" id="KW-1185">Reference proteome</keyword>
<sequence>MIFWLVFTDLLMSIISIFTTFGFNSDYCKAMIFFALVIRNIHKFIVFFISYTLYQVIVRNAFITYTFLKYYIVISALFSLIQAIFAVVISNPHPYQNFCTAGSGTLLGLIYFVLTEYLVTFFILIAINIFFLKIRSSLKKEIKSSNVSSTKKRFFAKRLIGFGLVFSFTIIPFIIINSLGGLNIVRENYLPREAANLFYAWYPILDCSMYGVTKSFKKNIFNLCWKDPDYETEEEILHILRDQNILRPRFYLDLTGQSEISME</sequence>
<dbReference type="SUPFAM" id="SSF81321">
    <property type="entry name" value="Family A G protein-coupled receptor-like"/>
    <property type="match status" value="1"/>
</dbReference>
<dbReference type="Gene3D" id="1.20.1070.10">
    <property type="entry name" value="Rhodopsin 7-helix transmembrane proteins"/>
    <property type="match status" value="1"/>
</dbReference>
<feature type="transmembrane region" description="Helical" evidence="1">
    <location>
        <begin position="30"/>
        <end position="58"/>
    </location>
</feature>
<feature type="transmembrane region" description="Helical" evidence="1">
    <location>
        <begin position="109"/>
        <end position="134"/>
    </location>
</feature>
<dbReference type="EMBL" id="MPUH01000777">
    <property type="protein sequence ID" value="OMJ74063.1"/>
    <property type="molecule type" value="Genomic_DNA"/>
</dbReference>
<evidence type="ECO:0008006" key="4">
    <source>
        <dbReference type="Google" id="ProtNLM"/>
    </source>
</evidence>